<reference evidence="12" key="1">
    <citation type="journal article" date="2020" name="Fungal Divers.">
        <title>Resolving the Mortierellaceae phylogeny through synthesis of multi-gene phylogenetics and phylogenomics.</title>
        <authorList>
            <person name="Vandepol N."/>
            <person name="Liber J."/>
            <person name="Desiro A."/>
            <person name="Na H."/>
            <person name="Kennedy M."/>
            <person name="Barry K."/>
            <person name="Grigoriev I.V."/>
            <person name="Miller A.N."/>
            <person name="O'Donnell K."/>
            <person name="Stajich J.E."/>
            <person name="Bonito G."/>
        </authorList>
    </citation>
    <scope>NUCLEOTIDE SEQUENCE</scope>
    <source>
        <strain evidence="12">KOD948</strain>
    </source>
</reference>
<feature type="transmembrane region" description="Helical" evidence="11">
    <location>
        <begin position="18"/>
        <end position="36"/>
    </location>
</feature>
<evidence type="ECO:0000256" key="10">
    <source>
        <dbReference type="SAM" id="MobiDB-lite"/>
    </source>
</evidence>
<comment type="subcellular location">
    <subcellularLocation>
        <location evidence="1">Membrane</location>
        <topology evidence="1">Multi-pass membrane protein</topology>
    </subcellularLocation>
</comment>
<dbReference type="EMBL" id="JAAAJA010000661">
    <property type="protein sequence ID" value="KAG0250675.1"/>
    <property type="molecule type" value="Genomic_DNA"/>
</dbReference>
<evidence type="ECO:0000256" key="8">
    <source>
        <dbReference type="PROSITE-ProRule" id="PRU00282"/>
    </source>
</evidence>
<name>A0A9P6PR20_9FUNG</name>
<feature type="transmembrane region" description="Helical" evidence="11">
    <location>
        <begin position="191"/>
        <end position="211"/>
    </location>
</feature>
<dbReference type="OrthoDB" id="269120at2759"/>
<feature type="transmembrane region" description="Helical" evidence="11">
    <location>
        <begin position="247"/>
        <end position="267"/>
    </location>
</feature>
<evidence type="ECO:0000256" key="7">
    <source>
        <dbReference type="ARBA" id="ARBA00023136"/>
    </source>
</evidence>
<dbReference type="Gene3D" id="1.50.40.10">
    <property type="entry name" value="Mitochondrial carrier domain"/>
    <property type="match status" value="2"/>
</dbReference>
<evidence type="ECO:0000256" key="4">
    <source>
        <dbReference type="ARBA" id="ARBA00022692"/>
    </source>
</evidence>
<feature type="transmembrane region" description="Helical" evidence="11">
    <location>
        <begin position="116"/>
        <end position="139"/>
    </location>
</feature>
<keyword evidence="7 8" id="KW-0472">Membrane</keyword>
<dbReference type="GO" id="GO:0016020">
    <property type="term" value="C:membrane"/>
    <property type="evidence" value="ECO:0007669"/>
    <property type="project" value="UniProtKB-SubCell"/>
</dbReference>
<dbReference type="Proteomes" id="UP000726737">
    <property type="component" value="Unassembled WGS sequence"/>
</dbReference>
<evidence type="ECO:0000256" key="2">
    <source>
        <dbReference type="ARBA" id="ARBA00006375"/>
    </source>
</evidence>
<dbReference type="PANTHER" id="PTHR45667">
    <property type="entry name" value="S-ADENOSYLMETHIONINE MITOCHONDRIAL CARRIER PROTEIN"/>
    <property type="match status" value="1"/>
</dbReference>
<proteinExistence type="inferred from homology"/>
<feature type="repeat" description="Solcar" evidence="8">
    <location>
        <begin position="248"/>
        <end position="345"/>
    </location>
</feature>
<keyword evidence="6 11" id="KW-1133">Transmembrane helix</keyword>
<accession>A0A9P6PR20</accession>
<evidence type="ECO:0000256" key="11">
    <source>
        <dbReference type="SAM" id="Phobius"/>
    </source>
</evidence>
<keyword evidence="13" id="KW-1185">Reference proteome</keyword>
<dbReference type="InterPro" id="IPR023395">
    <property type="entry name" value="MCP_dom_sf"/>
</dbReference>
<evidence type="ECO:0000256" key="5">
    <source>
        <dbReference type="ARBA" id="ARBA00022737"/>
    </source>
</evidence>
<feature type="repeat" description="Solcar" evidence="8">
    <location>
        <begin position="113"/>
        <end position="220"/>
    </location>
</feature>
<evidence type="ECO:0000256" key="9">
    <source>
        <dbReference type="RuleBase" id="RU000488"/>
    </source>
</evidence>
<dbReference type="SUPFAM" id="SSF103506">
    <property type="entry name" value="Mitochondrial carrier"/>
    <property type="match status" value="1"/>
</dbReference>
<dbReference type="Pfam" id="PF00153">
    <property type="entry name" value="Mito_carr"/>
    <property type="match status" value="3"/>
</dbReference>
<dbReference type="PROSITE" id="PS50920">
    <property type="entry name" value="SOLCAR"/>
    <property type="match status" value="2"/>
</dbReference>
<evidence type="ECO:0000256" key="1">
    <source>
        <dbReference type="ARBA" id="ARBA00004141"/>
    </source>
</evidence>
<feature type="region of interest" description="Disordered" evidence="10">
    <location>
        <begin position="411"/>
        <end position="444"/>
    </location>
</feature>
<gene>
    <name evidence="12" type="ORF">BG011_008184</name>
</gene>
<evidence type="ECO:0000256" key="6">
    <source>
        <dbReference type="ARBA" id="ARBA00022989"/>
    </source>
</evidence>
<keyword evidence="5" id="KW-0677">Repeat</keyword>
<comment type="caution">
    <text evidence="12">The sequence shown here is derived from an EMBL/GenBank/DDBJ whole genome shotgun (WGS) entry which is preliminary data.</text>
</comment>
<feature type="transmembrane region" description="Helical" evidence="11">
    <location>
        <begin position="71"/>
        <end position="96"/>
    </location>
</feature>
<protein>
    <recommendedName>
        <fullName evidence="14">Mitochondrial carrier</fullName>
    </recommendedName>
</protein>
<comment type="similarity">
    <text evidence="2 9">Belongs to the mitochondrial carrier (TC 2.A.29) family.</text>
</comment>
<evidence type="ECO:0000256" key="3">
    <source>
        <dbReference type="ARBA" id="ARBA00022448"/>
    </source>
</evidence>
<keyword evidence="3 9" id="KW-0813">Transport</keyword>
<keyword evidence="4 8" id="KW-0812">Transmembrane</keyword>
<dbReference type="InterPro" id="IPR018108">
    <property type="entry name" value="MCP_transmembrane"/>
</dbReference>
<organism evidence="12 13">
    <name type="scientific">Mortierella polycephala</name>
    <dbReference type="NCBI Taxonomy" id="41804"/>
    <lineage>
        <taxon>Eukaryota</taxon>
        <taxon>Fungi</taxon>
        <taxon>Fungi incertae sedis</taxon>
        <taxon>Mucoromycota</taxon>
        <taxon>Mortierellomycotina</taxon>
        <taxon>Mortierellomycetes</taxon>
        <taxon>Mortierellales</taxon>
        <taxon>Mortierellaceae</taxon>
        <taxon>Mortierella</taxon>
    </lineage>
</organism>
<dbReference type="AlphaFoldDB" id="A0A9P6PR20"/>
<evidence type="ECO:0008006" key="14">
    <source>
        <dbReference type="Google" id="ProtNLM"/>
    </source>
</evidence>
<sequence>MPRVPDSLDHSKIDFHRYYLYATLLNVPPILLTYPFRTVRLLQQSKTLSPVSTSVSRVAHDVCRTKGFKSLFAGSAIFTTGLTATKILQFATYDYAAQKIREKRYFGSSTLRNPNILSGILGTFSAIVTTFFIVPFNMVSQQLTIAKAGSLPNASDIPLYVTDSTEPLERPRPMTISESLRAQFKQEGFRFLFRGYCATLLSTGPFFAAYFPAYEVSRYWVKDGIDYIRAMQAARWAKSDPLPPRKYHQFLISTVAGSIASLAGVLASSPCDIIKTRIQTEQRLQPTNASGIKLPLPSLKWMDVFREILKKEGSMAFFSGARARVLLAIPGGAFNFIVFDFVRSKSLIKDIPKPMQAEQREMLETLYMLDRQFKSISDVEQLPPSVLLQTSLSPDEDVAEDHMFAPHMMAESVETKPSVTPQRARDNWDEGPEQLPPILLQQEN</sequence>
<evidence type="ECO:0000313" key="13">
    <source>
        <dbReference type="Proteomes" id="UP000726737"/>
    </source>
</evidence>
<evidence type="ECO:0000313" key="12">
    <source>
        <dbReference type="EMBL" id="KAG0250675.1"/>
    </source>
</evidence>